<dbReference type="EMBL" id="CADIKW010000004">
    <property type="protein sequence ID" value="CAB3859895.1"/>
    <property type="molecule type" value="Genomic_DNA"/>
</dbReference>
<dbReference type="CDD" id="cd13444">
    <property type="entry name" value="CDI_toxin_EC869_like"/>
    <property type="match status" value="1"/>
</dbReference>
<proteinExistence type="predicted"/>
<dbReference type="AlphaFoldDB" id="A0A6S7DLN8"/>
<dbReference type="GO" id="GO:0004530">
    <property type="term" value="F:deoxyribonuclease I activity"/>
    <property type="evidence" value="ECO:0007669"/>
    <property type="project" value="InterPro"/>
</dbReference>
<protein>
    <submittedName>
        <fullName evidence="3">Deoxyribonuclease CdiA</fullName>
        <ecNumber evidence="3">3.1.-.-</ecNumber>
    </submittedName>
</protein>
<feature type="region of interest" description="Disordered" evidence="1">
    <location>
        <begin position="1"/>
        <end position="25"/>
    </location>
</feature>
<keyword evidence="4" id="KW-1185">Reference proteome</keyword>
<reference evidence="3 4" key="1">
    <citation type="submission" date="2020-04" db="EMBL/GenBank/DDBJ databases">
        <authorList>
            <person name="De Canck E."/>
        </authorList>
    </citation>
    <scope>NUCLEOTIDE SEQUENCE [LARGE SCALE GENOMIC DNA]</scope>
    <source>
        <strain evidence="3 4">LMG 26841</strain>
    </source>
</reference>
<accession>A0A6S7DLN8</accession>
<feature type="compositionally biased region" description="Low complexity" evidence="1">
    <location>
        <begin position="294"/>
        <end position="308"/>
    </location>
</feature>
<dbReference type="RefSeq" id="WP_175167357.1">
    <property type="nucleotide sequence ID" value="NZ_CADIKW010000004.1"/>
</dbReference>
<evidence type="ECO:0000313" key="3">
    <source>
        <dbReference type="EMBL" id="CAB3859895.1"/>
    </source>
</evidence>
<name>A0A6S7DLN8_9BURK</name>
<evidence type="ECO:0000313" key="4">
    <source>
        <dbReference type="Proteomes" id="UP000494272"/>
    </source>
</evidence>
<dbReference type="GeneID" id="94355942"/>
<dbReference type="Pfam" id="PF13332">
    <property type="entry name" value="Fil_haemagg_2"/>
    <property type="match status" value="1"/>
</dbReference>
<keyword evidence="3" id="KW-0378">Hydrolase</keyword>
<dbReference type="Proteomes" id="UP000494272">
    <property type="component" value="Unassembled WGS sequence"/>
</dbReference>
<sequence>MARAITVGASKSDSKSTATTDTAAGSAVAAGGDVRIGARGGPASNLTVRGSDIRAGGDAVLKADGDINLLAAQNTIETRRTSSNSSAGVGVAISVGQGGAAMGVTANASIGRGKGEGKDVTWTNSHVTAGERLILGSGGDTRLRGAVASGRQVMADVGGNLSIESLQDTSTFRSKDTNVGGSVTVGGGFSGSVNLSQQKIHSDYASVTEQSRIEAGEGGFQIRVRDNTDLRGAAITSSEQAVRDGFNTLTTGTLTTSDISNHAEYSASSISVGGGYSTGNGDRKETGPGGGVGTNQQGQAATGGQVPGSTLPTLGNFSASLPVVMAASGNSASATRSGISGARLTITNELAQQDLSGQSVDEMMAGLNRDVFTGQDGANALKPIFNEQEIRAGFEIVGALTRETGTLLNNMAKKADVRVSEAKAAEAMAADPGNGLSDAQRQALRDQAAASYAEARNIDANWGAGGTYRQIAAALTAAAGGNVTGTTSQFAQNMLVNYVQQQGAGYVGKLVANGTLTEGSALHASMHAIVACAGAAASSQSCTSAALGASASSLLTGLFGETTPDEKATEREAKRNLIVSIVTGIGAAGGLDAAPASTAAATAVDNNWLATQQIVQMNKELAAADGMLEYLKIQGKWVYISGKQDVLTTAGIGKGLALAGWDDVKGLAAFLSDPIAGLNGIKELITDPDMRKQLGDSLVAEFDAKITRMRQAIEVGGTDHALQLGEDLGNLAWQVGTAVTGVGTAAKGGIALAKAGINVSAKTLDVMKLGAQLLKAEGKGLGGTVSMSEIGMQWGKGIAQQGKPFEAFVQAKLPPGTDDLNMIKSNFLTFDHLTPDGIAISTKTLDTGAKSYQQPAAITRTLNKYVDAMVEFRRDGAKGEMIRASSFARREMHLAVPANSTVEQFSAIAKTIEYAKQFDINIVVTKVR</sequence>
<feature type="region of interest" description="Disordered" evidence="1">
    <location>
        <begin position="270"/>
        <end position="308"/>
    </location>
</feature>
<dbReference type="Pfam" id="PF21111">
    <property type="entry name" value="CDI_toxin_EC869_like"/>
    <property type="match status" value="1"/>
</dbReference>
<organism evidence="3 4">
    <name type="scientific">Achromobacter dolens</name>
    <dbReference type="NCBI Taxonomy" id="1287738"/>
    <lineage>
        <taxon>Bacteria</taxon>
        <taxon>Pseudomonadati</taxon>
        <taxon>Pseudomonadota</taxon>
        <taxon>Betaproteobacteria</taxon>
        <taxon>Burkholderiales</taxon>
        <taxon>Alcaligenaceae</taxon>
        <taxon>Achromobacter</taxon>
    </lineage>
</organism>
<dbReference type="InterPro" id="IPR033799">
    <property type="entry name" value="CdiA_EC869-like"/>
</dbReference>
<dbReference type="InterPro" id="IPR025157">
    <property type="entry name" value="Hemagglutinin_rpt"/>
</dbReference>
<evidence type="ECO:0000259" key="2">
    <source>
        <dbReference type="Pfam" id="PF21111"/>
    </source>
</evidence>
<evidence type="ECO:0000256" key="1">
    <source>
        <dbReference type="SAM" id="MobiDB-lite"/>
    </source>
</evidence>
<gene>
    <name evidence="3" type="primary">cdiA</name>
    <name evidence="3" type="ORF">LMG26841_02395</name>
</gene>
<feature type="domain" description="CdiA toxin EC869-like" evidence="2">
    <location>
        <begin position="801"/>
        <end position="925"/>
    </location>
</feature>
<dbReference type="Gene3D" id="3.40.1350.110">
    <property type="match status" value="1"/>
</dbReference>
<dbReference type="EC" id="3.1.-.-" evidence="3"/>
<feature type="compositionally biased region" description="Low complexity" evidence="1">
    <location>
        <begin position="8"/>
        <end position="25"/>
    </location>
</feature>